<feature type="domain" description="Radical SAM core" evidence="6">
    <location>
        <begin position="3"/>
        <end position="131"/>
    </location>
</feature>
<organism evidence="7 8">
    <name type="scientific">Sphaerochaeta associata</name>
    <dbReference type="NCBI Taxonomy" id="1129264"/>
    <lineage>
        <taxon>Bacteria</taxon>
        <taxon>Pseudomonadati</taxon>
        <taxon>Spirochaetota</taxon>
        <taxon>Spirochaetia</taxon>
        <taxon>Spirochaetales</taxon>
        <taxon>Sphaerochaetaceae</taxon>
        <taxon>Sphaerochaeta</taxon>
    </lineage>
</organism>
<evidence type="ECO:0000313" key="8">
    <source>
        <dbReference type="Proteomes" id="UP000829708"/>
    </source>
</evidence>
<keyword evidence="3" id="KW-0479">Metal-binding</keyword>
<dbReference type="PANTHER" id="PTHR43524">
    <property type="entry name" value="RADICAL SAM SUPERFAMILY PROTEIN"/>
    <property type="match status" value="1"/>
</dbReference>
<dbReference type="Gene3D" id="3.20.20.70">
    <property type="entry name" value="Aldolase class I"/>
    <property type="match status" value="1"/>
</dbReference>
<dbReference type="PANTHER" id="PTHR43524:SF1">
    <property type="entry name" value="RADICAL SAM SUPERFAMILY PROTEIN"/>
    <property type="match status" value="1"/>
</dbReference>
<dbReference type="Pfam" id="PF04055">
    <property type="entry name" value="Radical_SAM"/>
    <property type="match status" value="1"/>
</dbReference>
<proteinExistence type="predicted"/>
<dbReference type="InterPro" id="IPR007197">
    <property type="entry name" value="rSAM"/>
</dbReference>
<comment type="cofactor">
    <cofactor evidence="1">
        <name>[4Fe-4S] cluster</name>
        <dbReference type="ChEBI" id="CHEBI:49883"/>
    </cofactor>
</comment>
<evidence type="ECO:0000256" key="5">
    <source>
        <dbReference type="ARBA" id="ARBA00023014"/>
    </source>
</evidence>
<evidence type="ECO:0000259" key="6">
    <source>
        <dbReference type="Pfam" id="PF04055"/>
    </source>
</evidence>
<dbReference type="RefSeq" id="WP_244772782.1">
    <property type="nucleotide sequence ID" value="NZ_CP094929.1"/>
</dbReference>
<dbReference type="SFLD" id="SFLDG01067">
    <property type="entry name" value="SPASM/twitch_domain_containing"/>
    <property type="match status" value="1"/>
</dbReference>
<dbReference type="Proteomes" id="UP000829708">
    <property type="component" value="Chromosome"/>
</dbReference>
<dbReference type="EMBL" id="CP094929">
    <property type="protein sequence ID" value="UOM51413.1"/>
    <property type="molecule type" value="Genomic_DNA"/>
</dbReference>
<reference evidence="8" key="1">
    <citation type="journal article" date="2024" name="J Bioinform Genom">
        <title>Complete genome sequence of the type strain bacterium Sphaerochaeta associata GLS2t (VKM B-2742)t.</title>
        <authorList>
            <person name="Troshina O.Y."/>
            <person name="Tepeeva A.N."/>
            <person name="Arzamasceva V.O."/>
            <person name="Whitman W.B."/>
            <person name="Varghese N."/>
            <person name="Shapiro N."/>
            <person name="Woyke T."/>
            <person name="Kripides N.C."/>
            <person name="Vasilenko O.V."/>
        </authorList>
    </citation>
    <scope>NUCLEOTIDE SEQUENCE [LARGE SCALE GENOMIC DNA]</scope>
    <source>
        <strain evidence="8">GLS2T</strain>
    </source>
</reference>
<evidence type="ECO:0000313" key="7">
    <source>
        <dbReference type="EMBL" id="UOM51413.1"/>
    </source>
</evidence>
<keyword evidence="2" id="KW-0949">S-adenosyl-L-methionine</keyword>
<evidence type="ECO:0000256" key="2">
    <source>
        <dbReference type="ARBA" id="ARBA00022691"/>
    </source>
</evidence>
<protein>
    <submittedName>
        <fullName evidence="7">Radical SAM protein</fullName>
    </submittedName>
</protein>
<keyword evidence="5" id="KW-0411">Iron-sulfur</keyword>
<keyword evidence="4" id="KW-0408">Iron</keyword>
<dbReference type="InterPro" id="IPR013785">
    <property type="entry name" value="Aldolase_TIM"/>
</dbReference>
<dbReference type="InterPro" id="IPR058240">
    <property type="entry name" value="rSAM_sf"/>
</dbReference>
<name>A0ABY4DAW4_9SPIR</name>
<evidence type="ECO:0000256" key="4">
    <source>
        <dbReference type="ARBA" id="ARBA00023004"/>
    </source>
</evidence>
<accession>A0ABY4DAW4</accession>
<gene>
    <name evidence="7" type="ORF">MUG09_01330</name>
</gene>
<keyword evidence="8" id="KW-1185">Reference proteome</keyword>
<dbReference type="CDD" id="cd21128">
    <property type="entry name" value="SPASM_rSAM"/>
    <property type="match status" value="1"/>
</dbReference>
<sequence>MDPTTSCNLHCTGCWAADYEKGTYLSYEILDALMEEGKNLGTFMYLFSGGEPLMRKSDIIALCEAHPDCCFLAFTNGTLIDEAFASAMLRVKNLSVAISIEGDEAATDERRGKGTYAKAIKAMSILKRYKLLYGISCCYTSQNVQTIGSEAFIDSMLELGAKFAWFFTYIPIGRDAVPSLMVSAGQRAFMYQQVRSFRKSKPIFTMDFWNDGEYVDGCIAGGRCYVHINAQGDIEPCAFIHYSDSNIYTTSLLDAFKRPLFQQYKERQPFNNNPLRPCPLLDNPEQLREMVHASGAVSTDLASVESVDDLTAKCDQASKDWAVSADRLWEDHATSSILCV</sequence>
<dbReference type="SUPFAM" id="SSF102114">
    <property type="entry name" value="Radical SAM enzymes"/>
    <property type="match status" value="1"/>
</dbReference>
<evidence type="ECO:0000256" key="3">
    <source>
        <dbReference type="ARBA" id="ARBA00022723"/>
    </source>
</evidence>
<dbReference type="CDD" id="cd01335">
    <property type="entry name" value="Radical_SAM"/>
    <property type="match status" value="1"/>
</dbReference>
<dbReference type="SFLD" id="SFLDS00029">
    <property type="entry name" value="Radical_SAM"/>
    <property type="match status" value="1"/>
</dbReference>
<evidence type="ECO:0000256" key="1">
    <source>
        <dbReference type="ARBA" id="ARBA00001966"/>
    </source>
</evidence>